<accession>A0A2D0NJA1</accession>
<dbReference type="Pfam" id="PF07690">
    <property type="entry name" value="MFS_1"/>
    <property type="match status" value="1"/>
</dbReference>
<feature type="transmembrane region" description="Helical" evidence="4">
    <location>
        <begin position="146"/>
        <end position="170"/>
    </location>
</feature>
<feature type="transmembrane region" description="Helical" evidence="4">
    <location>
        <begin position="114"/>
        <end position="134"/>
    </location>
</feature>
<feature type="transmembrane region" description="Helical" evidence="4">
    <location>
        <begin position="182"/>
        <end position="199"/>
    </location>
</feature>
<dbReference type="AlphaFoldDB" id="A0A2D0NJA1"/>
<evidence type="ECO:0000313" key="6">
    <source>
        <dbReference type="Proteomes" id="UP000223913"/>
    </source>
</evidence>
<feature type="transmembrane region" description="Helical" evidence="4">
    <location>
        <begin position="379"/>
        <end position="400"/>
    </location>
</feature>
<dbReference type="GO" id="GO:0022857">
    <property type="term" value="F:transmembrane transporter activity"/>
    <property type="evidence" value="ECO:0007669"/>
    <property type="project" value="InterPro"/>
</dbReference>
<dbReference type="PANTHER" id="PTHR23525:SF1">
    <property type="entry name" value="NODULIN-LIKE DOMAIN-CONTAINING PROTEIN"/>
    <property type="match status" value="1"/>
</dbReference>
<organism evidence="5 6">
    <name type="scientific">Flavilitoribacter nigricans (strain ATCC 23147 / DSM 23189 / NBRC 102662 / NCIMB 1420 / SS-2)</name>
    <name type="common">Lewinella nigricans</name>
    <dbReference type="NCBI Taxonomy" id="1122177"/>
    <lineage>
        <taxon>Bacteria</taxon>
        <taxon>Pseudomonadati</taxon>
        <taxon>Bacteroidota</taxon>
        <taxon>Saprospiria</taxon>
        <taxon>Saprospirales</taxon>
        <taxon>Lewinellaceae</taxon>
        <taxon>Flavilitoribacter</taxon>
    </lineage>
</organism>
<dbReference type="Proteomes" id="UP000223913">
    <property type="component" value="Unassembled WGS sequence"/>
</dbReference>
<evidence type="ECO:0000256" key="4">
    <source>
        <dbReference type="SAM" id="Phobius"/>
    </source>
</evidence>
<dbReference type="InterPro" id="IPR036259">
    <property type="entry name" value="MFS_trans_sf"/>
</dbReference>
<name>A0A2D0NJA1_FLAN2</name>
<reference evidence="5 6" key="1">
    <citation type="submission" date="2017-10" db="EMBL/GenBank/DDBJ databases">
        <title>The draft genome sequence of Lewinella nigricans NBRC 102662.</title>
        <authorList>
            <person name="Wang K."/>
        </authorList>
    </citation>
    <scope>NUCLEOTIDE SEQUENCE [LARGE SCALE GENOMIC DNA]</scope>
    <source>
        <strain evidence="5 6">NBRC 102662</strain>
    </source>
</reference>
<dbReference type="InterPro" id="IPR011701">
    <property type="entry name" value="MFS"/>
</dbReference>
<evidence type="ECO:0000256" key="1">
    <source>
        <dbReference type="ARBA" id="ARBA00022692"/>
    </source>
</evidence>
<evidence type="ECO:0000313" key="5">
    <source>
        <dbReference type="EMBL" id="PHN08518.1"/>
    </source>
</evidence>
<feature type="transmembrane region" description="Helical" evidence="4">
    <location>
        <begin position="56"/>
        <end position="75"/>
    </location>
</feature>
<feature type="transmembrane region" description="Helical" evidence="4">
    <location>
        <begin position="82"/>
        <end position="102"/>
    </location>
</feature>
<dbReference type="EMBL" id="PDUD01000001">
    <property type="protein sequence ID" value="PHN08518.1"/>
    <property type="molecule type" value="Genomic_DNA"/>
</dbReference>
<gene>
    <name evidence="5" type="ORF">CRP01_00990</name>
</gene>
<feature type="transmembrane region" description="Helical" evidence="4">
    <location>
        <begin position="256"/>
        <end position="275"/>
    </location>
</feature>
<keyword evidence="1 4" id="KW-0812">Transmembrane</keyword>
<feature type="transmembrane region" description="Helical" evidence="4">
    <location>
        <begin position="282"/>
        <end position="301"/>
    </location>
</feature>
<protein>
    <recommendedName>
        <fullName evidence="7">MFS transporter</fullName>
    </recommendedName>
</protein>
<dbReference type="OrthoDB" id="9810492at2"/>
<keyword evidence="2 4" id="KW-1133">Transmembrane helix</keyword>
<sequence>MQFFIHNFRRYAQLDRSVRNAIAAQFFVQSINTSFFLLLNYYMTDEGYADYRIADVLSYRFLSVFCLAFPLGLLIKGRRLRPFFLISTALLPIFSFLIIWSVGQHYDQLLDFAAMIWGAAYMCMQITILPYILLNAKPSHHSEAIALSFVSFSVTICLVGISHALLTWILPGLISEESTLKGVAGLAFLGVYFAYRVSPQEKLTEKVPLRKIAADYDWGLIFRAVIPTIIIAIGAGFTIPVINLFFYHIHGIPAEVFSIMGSATFLLVAMVMIFMPVIRRNFGYTVAITGFQSVAVLLLLGLATTEWYREWEFAAVAAALFYIFRQPLMNAAGPMTSELVMYYVGPRNQEIIAALNASIWSGSWFVSTSLFSMLRRMEFRYVSIFLITVIFYVIGIVWYARLIRSYRIRTGKTGKA</sequence>
<dbReference type="Gene3D" id="1.20.1250.20">
    <property type="entry name" value="MFS general substrate transporter like domains"/>
    <property type="match status" value="1"/>
</dbReference>
<dbReference type="SUPFAM" id="SSF103473">
    <property type="entry name" value="MFS general substrate transporter"/>
    <property type="match status" value="1"/>
</dbReference>
<proteinExistence type="predicted"/>
<feature type="transmembrane region" description="Helical" evidence="4">
    <location>
        <begin position="220"/>
        <end position="250"/>
    </location>
</feature>
<feature type="transmembrane region" description="Helical" evidence="4">
    <location>
        <begin position="353"/>
        <end position="373"/>
    </location>
</feature>
<evidence type="ECO:0008006" key="7">
    <source>
        <dbReference type="Google" id="ProtNLM"/>
    </source>
</evidence>
<keyword evidence="3 4" id="KW-0472">Membrane</keyword>
<comment type="caution">
    <text evidence="5">The sequence shown here is derived from an EMBL/GenBank/DDBJ whole genome shotgun (WGS) entry which is preliminary data.</text>
</comment>
<dbReference type="RefSeq" id="WP_099148109.1">
    <property type="nucleotide sequence ID" value="NZ_PDUD01000001.1"/>
</dbReference>
<feature type="transmembrane region" description="Helical" evidence="4">
    <location>
        <begin position="21"/>
        <end position="44"/>
    </location>
</feature>
<evidence type="ECO:0000256" key="2">
    <source>
        <dbReference type="ARBA" id="ARBA00022989"/>
    </source>
</evidence>
<dbReference type="PANTHER" id="PTHR23525">
    <property type="entry name" value="TRANSPORTER, PUTATIVE-RELATED"/>
    <property type="match status" value="1"/>
</dbReference>
<evidence type="ECO:0000256" key="3">
    <source>
        <dbReference type="ARBA" id="ARBA00023136"/>
    </source>
</evidence>
<keyword evidence="6" id="KW-1185">Reference proteome</keyword>